<feature type="compositionally biased region" description="Gly residues" evidence="7">
    <location>
        <begin position="951"/>
        <end position="963"/>
    </location>
</feature>
<feature type="compositionally biased region" description="Low complexity" evidence="7">
    <location>
        <begin position="569"/>
        <end position="589"/>
    </location>
</feature>
<dbReference type="InterPro" id="IPR031968">
    <property type="entry name" value="VASt"/>
</dbReference>
<dbReference type="GO" id="GO:0140268">
    <property type="term" value="C:endoplasmic reticulum-plasma membrane contact site"/>
    <property type="evidence" value="ECO:0007669"/>
    <property type="project" value="TreeGrafter"/>
</dbReference>
<evidence type="ECO:0000313" key="10">
    <source>
        <dbReference type="EMBL" id="KAK0529064.1"/>
    </source>
</evidence>
<evidence type="ECO:0000259" key="9">
    <source>
        <dbReference type="PROSITE" id="PS51778"/>
    </source>
</evidence>
<reference evidence="10" key="1">
    <citation type="journal article" date="2023" name="PhytoFront">
        <title>Draft Genome Resources of Seven Strains of Tilletia horrida, Causal Agent of Kernel Smut of Rice.</title>
        <authorList>
            <person name="Khanal S."/>
            <person name="Antony Babu S."/>
            <person name="Zhou X.G."/>
        </authorList>
    </citation>
    <scope>NUCLEOTIDE SEQUENCE</scope>
    <source>
        <strain evidence="10">TX3</strain>
    </source>
</reference>
<sequence>MPIGLPAIVSKARRNSRQPSDAGDDLAAPAARRSASTTTGAAGADEATVRRPAHASSAAAAAAAAAAADETAVDPSFSGANGTLLPSGSLLHPGSALHGASQKAQQVAMRSPSGSTPGSPAPDAAALAFKLGPPGVVAGAAGSPPQGHGHGTRASRGNSNAGSVASSTGDRPGDGSLTFESLDLASLGNNDIVLAEPHRQQPSTASVAGGSAVGGTAAGAGGAVAAASTDTAPSATAASSVPSAVNGGGAGGTTPAAGRRSHAASTAGDPPVPSTPLNTATPLVASPGTIQNQGPSISKSAPGGLLASFTGKDGQQTQPRPDLVNDGSSASLMTPSKSAAAATSSPSKLRQTLTRNKSNNAFSHGIAGALAASAMTGMGVGLSKDAIVSSPQSTLLSPPGTANSGKRPSFTRTASGSNLSAHMHSHAHARDQSSATFIDHGTGSDNEDAVFAHEHQRSLSARRPGRHHNDYADDELSSDDHKHALGPYSKNSSNASLEPSVFSDSAAEPATHAGGRRGSAVSWQEAVASAHSKIAASTQALVTPAGALIAQGSSNSTSPDYTNSSGLRPPGEAGAVAASAPTTTTTGTGDLLSAPGVLSKAERRVSSEATALASPRSPGVDLARLPSAAGAAGVAAALAVAPVAALGAVATANASSAAGTYSNDTQDGSGGNLDVSAVLGARTPGTPIPKPVLTPSGVGAVGGLSPSGMGERLTLEDEAAALRRRHHQQHQQHGGDPSEVLPSQAAHVSAGAGAGGVGMSQQESYFSGSMPPLVTGYAVASTKRNNAFHQLFSNVPEDDFLIEDYACALAREILVQGRLYVSENHLAFNANIFGWVTNVVIPFADIVSIEKRMTAFVIPNAIQISTLHAKHTFTSFLSRDTAYDLIANIWRLSHPNFTSNFDAMPDFSDDESVTGQAPISEKGAGDDSQGQIRKNAKRHKLKEKLQRGSKNGPGAGAGGGGGPGPRPQTGGENGVEKDGEISAAANGANGGAAGGGGGASGAIASRAGSGDSSGTGAGAGSGGSAGKQKAKKAPHRATTCSCERSKEHYPTVVLDAKYPAVPEKMYNMLFTSGFMKDFWQVNQKLMDLQMSDWCPDPSHKNMLSRSMSYIKPLTGSFGPKQTKCQITDENLHVDFDDYVSTLTTTRTPDVPSGNSFAVKTRTCFTWAGGNTTRIYVSCTVEWSGRSMIKGIIDKASIDGQRQYYKDLDEAIHAYLREHASEFKEEGDDEIVEDDEAGVDANGGANAEQKGAKGGVGADADASKKSGSAGAGHGGGGGGGGAGADGGIAGSGGSKESGTGTTGNSGAGGATGSGGGGGGGGGMVGALQPYLDMVTNGISDLLGMGMDAISGASPSMLILGSVVVVLLLSNLWALTLREPPAGYRYRNQEMERGGYGRQQGQQGHPQQQQQGYYGQGQGYGQGYGYGYGYGPGPGQGQGGGPGGGGENPSDALAAALREVLKEHFGPATPGSSSPPGSGAAAPPPPTLADAKAMAKDAAASAAAATASGGPSGGGGVAAQVDEIEKLLALINDAESKIARLKGDLPLRGGGGGGGGAR</sequence>
<keyword evidence="6" id="KW-0175">Coiled coil</keyword>
<keyword evidence="11" id="KW-1185">Reference proteome</keyword>
<dbReference type="InterPro" id="IPR004182">
    <property type="entry name" value="GRAM"/>
</dbReference>
<evidence type="ECO:0000256" key="2">
    <source>
        <dbReference type="ARBA" id="ARBA00006582"/>
    </source>
</evidence>
<dbReference type="Gene3D" id="2.30.29.30">
    <property type="entry name" value="Pleckstrin-homology domain (PH domain)/Phosphotyrosine-binding domain (PTB)"/>
    <property type="match status" value="1"/>
</dbReference>
<feature type="region of interest" description="Disordered" evidence="7">
    <location>
        <begin position="236"/>
        <end position="349"/>
    </location>
</feature>
<feature type="coiled-coil region" evidence="6">
    <location>
        <begin position="1515"/>
        <end position="1542"/>
    </location>
</feature>
<feature type="compositionally biased region" description="Low complexity" evidence="7">
    <location>
        <begin position="1397"/>
        <end position="1411"/>
    </location>
</feature>
<name>A0AAN6GBV0_9BASI</name>
<dbReference type="GO" id="GO:0005886">
    <property type="term" value="C:plasma membrane"/>
    <property type="evidence" value="ECO:0007669"/>
    <property type="project" value="TreeGrafter"/>
</dbReference>
<feature type="compositionally biased region" description="Low complexity" evidence="7">
    <location>
        <begin position="27"/>
        <end position="46"/>
    </location>
</feature>
<feature type="compositionally biased region" description="Low complexity" evidence="7">
    <location>
        <begin position="111"/>
        <end position="145"/>
    </location>
</feature>
<feature type="region of interest" description="Disordered" evidence="7">
    <location>
        <begin position="551"/>
        <end position="598"/>
    </location>
</feature>
<feature type="region of interest" description="Disordered" evidence="7">
    <location>
        <begin position="1392"/>
        <end position="1414"/>
    </location>
</feature>
<feature type="region of interest" description="Disordered" evidence="7">
    <location>
        <begin position="1429"/>
        <end position="1449"/>
    </location>
</feature>
<evidence type="ECO:0000256" key="6">
    <source>
        <dbReference type="SAM" id="Coils"/>
    </source>
</evidence>
<dbReference type="Pfam" id="PF02893">
    <property type="entry name" value="GRAM"/>
    <property type="match status" value="1"/>
</dbReference>
<dbReference type="GO" id="GO:0032541">
    <property type="term" value="C:cortical endoplasmic reticulum"/>
    <property type="evidence" value="ECO:0007669"/>
    <property type="project" value="TreeGrafter"/>
</dbReference>
<dbReference type="PANTHER" id="PTHR23319">
    <property type="entry name" value="GRAM DOMAIN CONTAINING 1B, ISOFORM E"/>
    <property type="match status" value="1"/>
</dbReference>
<feature type="domain" description="VASt" evidence="9">
    <location>
        <begin position="1049"/>
        <end position="1219"/>
    </location>
</feature>
<dbReference type="Pfam" id="PF16016">
    <property type="entry name" value="VASt"/>
    <property type="match status" value="1"/>
</dbReference>
<feature type="compositionally biased region" description="Low complexity" evidence="7">
    <location>
        <begin position="1464"/>
        <end position="1479"/>
    </location>
</feature>
<feature type="region of interest" description="Disordered" evidence="7">
    <location>
        <begin position="1005"/>
        <end position="1039"/>
    </location>
</feature>
<dbReference type="EMBL" id="JAPDMQ010000254">
    <property type="protein sequence ID" value="KAK0529064.1"/>
    <property type="molecule type" value="Genomic_DNA"/>
</dbReference>
<organism evidence="10 11">
    <name type="scientific">Tilletia horrida</name>
    <dbReference type="NCBI Taxonomy" id="155126"/>
    <lineage>
        <taxon>Eukaryota</taxon>
        <taxon>Fungi</taxon>
        <taxon>Dikarya</taxon>
        <taxon>Basidiomycota</taxon>
        <taxon>Ustilaginomycotina</taxon>
        <taxon>Exobasidiomycetes</taxon>
        <taxon>Tilletiales</taxon>
        <taxon>Tilletiaceae</taxon>
        <taxon>Tilletia</taxon>
    </lineage>
</organism>
<evidence type="ECO:0000256" key="3">
    <source>
        <dbReference type="ARBA" id="ARBA00022692"/>
    </source>
</evidence>
<gene>
    <name evidence="10" type="ORF">OC842_004360</name>
</gene>
<keyword evidence="3 8" id="KW-0812">Transmembrane</keyword>
<keyword evidence="4 8" id="KW-1133">Transmembrane helix</keyword>
<accession>A0AAN6GBV0</accession>
<feature type="compositionally biased region" description="Low complexity" evidence="7">
    <location>
        <begin position="1487"/>
        <end position="1507"/>
    </location>
</feature>
<evidence type="ECO:0000256" key="4">
    <source>
        <dbReference type="ARBA" id="ARBA00022989"/>
    </source>
</evidence>
<feature type="compositionally biased region" description="Gly residues" evidence="7">
    <location>
        <begin position="1429"/>
        <end position="1445"/>
    </location>
</feature>
<evidence type="ECO:0000256" key="8">
    <source>
        <dbReference type="SAM" id="Phobius"/>
    </source>
</evidence>
<feature type="transmembrane region" description="Helical" evidence="8">
    <location>
        <begin position="1355"/>
        <end position="1375"/>
    </location>
</feature>
<dbReference type="GO" id="GO:0005789">
    <property type="term" value="C:endoplasmic reticulum membrane"/>
    <property type="evidence" value="ECO:0007669"/>
    <property type="project" value="TreeGrafter"/>
</dbReference>
<feature type="region of interest" description="Disordered" evidence="7">
    <location>
        <begin position="1237"/>
        <end position="1315"/>
    </location>
</feature>
<keyword evidence="5 8" id="KW-0472">Membrane</keyword>
<feature type="region of interest" description="Disordered" evidence="7">
    <location>
        <begin position="1"/>
        <end position="76"/>
    </location>
</feature>
<dbReference type="GO" id="GO:0120015">
    <property type="term" value="F:sterol transfer activity"/>
    <property type="evidence" value="ECO:0007669"/>
    <property type="project" value="TreeGrafter"/>
</dbReference>
<feature type="compositionally biased region" description="Polar residues" evidence="7">
    <location>
        <begin position="155"/>
        <end position="169"/>
    </location>
</feature>
<proteinExistence type="inferred from homology"/>
<feature type="compositionally biased region" description="Gly residues" evidence="7">
    <location>
        <begin position="1268"/>
        <end position="1315"/>
    </location>
</feature>
<dbReference type="InterPro" id="IPR011993">
    <property type="entry name" value="PH-like_dom_sf"/>
</dbReference>
<evidence type="ECO:0000256" key="1">
    <source>
        <dbReference type="ARBA" id="ARBA00004167"/>
    </source>
</evidence>
<feature type="compositionally biased region" description="Gly residues" evidence="7">
    <location>
        <begin position="1011"/>
        <end position="1025"/>
    </location>
</feature>
<dbReference type="PANTHER" id="PTHR23319:SF4">
    <property type="entry name" value="GRAM DOMAIN CONTAINING 1B, ISOFORM E"/>
    <property type="match status" value="1"/>
</dbReference>
<dbReference type="InterPro" id="IPR051482">
    <property type="entry name" value="Cholesterol_transport"/>
</dbReference>
<feature type="region of interest" description="Disordered" evidence="7">
    <location>
        <begin position="908"/>
        <end position="977"/>
    </location>
</feature>
<feature type="compositionally biased region" description="Polar residues" evidence="7">
    <location>
        <begin position="551"/>
        <end position="566"/>
    </location>
</feature>
<dbReference type="PROSITE" id="PS51778">
    <property type="entry name" value="VAST"/>
    <property type="match status" value="1"/>
</dbReference>
<feature type="region of interest" description="Disordered" evidence="7">
    <location>
        <begin position="390"/>
        <end position="431"/>
    </location>
</feature>
<comment type="similarity">
    <text evidence="2">Belongs to the YSP2 family.</text>
</comment>
<feature type="region of interest" description="Disordered" evidence="7">
    <location>
        <begin position="658"/>
        <end position="710"/>
    </location>
</feature>
<feature type="compositionally biased region" description="Low complexity" evidence="7">
    <location>
        <begin position="236"/>
        <end position="245"/>
    </location>
</feature>
<comment type="caution">
    <text evidence="10">The sequence shown here is derived from an EMBL/GenBank/DDBJ whole genome shotgun (WGS) entry which is preliminary data.</text>
</comment>
<feature type="compositionally biased region" description="Polar residues" evidence="7">
    <location>
        <begin position="390"/>
        <end position="420"/>
    </location>
</feature>
<evidence type="ECO:0000256" key="7">
    <source>
        <dbReference type="SAM" id="MobiDB-lite"/>
    </source>
</evidence>
<dbReference type="Proteomes" id="UP001176521">
    <property type="component" value="Unassembled WGS sequence"/>
</dbReference>
<protein>
    <recommendedName>
        <fullName evidence="9">VASt domain-containing protein</fullName>
    </recommendedName>
</protein>
<feature type="compositionally biased region" description="Polar residues" evidence="7">
    <location>
        <begin position="288"/>
        <end position="299"/>
    </location>
</feature>
<feature type="region of interest" description="Disordered" evidence="7">
    <location>
        <begin position="1463"/>
        <end position="1515"/>
    </location>
</feature>
<dbReference type="GO" id="GO:0032366">
    <property type="term" value="P:intracellular sterol transport"/>
    <property type="evidence" value="ECO:0007669"/>
    <property type="project" value="TreeGrafter"/>
</dbReference>
<feature type="compositionally biased region" description="Low complexity" evidence="7">
    <location>
        <begin position="54"/>
        <end position="68"/>
    </location>
</feature>
<comment type="subcellular location">
    <subcellularLocation>
        <location evidence="1">Membrane</location>
        <topology evidence="1">Single-pass membrane protein</topology>
    </subcellularLocation>
</comment>
<dbReference type="GO" id="GO:0032934">
    <property type="term" value="F:sterol binding"/>
    <property type="evidence" value="ECO:0007669"/>
    <property type="project" value="TreeGrafter"/>
</dbReference>
<dbReference type="CDD" id="cd13220">
    <property type="entry name" value="PH-GRAM_GRAMDC"/>
    <property type="match status" value="1"/>
</dbReference>
<evidence type="ECO:0000256" key="5">
    <source>
        <dbReference type="ARBA" id="ARBA00023136"/>
    </source>
</evidence>
<feature type="region of interest" description="Disordered" evidence="7">
    <location>
        <begin position="722"/>
        <end position="741"/>
    </location>
</feature>
<dbReference type="GO" id="GO:0005739">
    <property type="term" value="C:mitochondrion"/>
    <property type="evidence" value="ECO:0007669"/>
    <property type="project" value="TreeGrafter"/>
</dbReference>
<feature type="region of interest" description="Disordered" evidence="7">
    <location>
        <begin position="93"/>
        <end position="179"/>
    </location>
</feature>
<feature type="compositionally biased region" description="Low complexity" evidence="7">
    <location>
        <begin position="334"/>
        <end position="348"/>
    </location>
</feature>
<dbReference type="SMART" id="SM00568">
    <property type="entry name" value="GRAM"/>
    <property type="match status" value="1"/>
</dbReference>
<evidence type="ECO:0000313" key="11">
    <source>
        <dbReference type="Proteomes" id="UP001176521"/>
    </source>
</evidence>
<feature type="region of interest" description="Disordered" evidence="7">
    <location>
        <begin position="455"/>
        <end position="518"/>
    </location>
</feature>